<dbReference type="GeneID" id="94830301"/>
<reference evidence="2" key="1">
    <citation type="submission" date="2016-10" db="EMBL/GenBank/DDBJ databases">
        <authorList>
            <person name="Benchimol M."/>
            <person name="Almeida L.G."/>
            <person name="Vasconcelos A.T."/>
            <person name="Perreira-Neves A."/>
            <person name="Rosa I.A."/>
            <person name="Tasca T."/>
            <person name="Bogo M.R."/>
            <person name="de Souza W."/>
        </authorList>
    </citation>
    <scope>NUCLEOTIDE SEQUENCE [LARGE SCALE GENOMIC DNA]</scope>
    <source>
        <strain evidence="2">K</strain>
    </source>
</reference>
<keyword evidence="3" id="KW-1185">Reference proteome</keyword>
<evidence type="ECO:0000313" key="2">
    <source>
        <dbReference type="EMBL" id="OHS95179.1"/>
    </source>
</evidence>
<accession>A0A1J4JBZ8</accession>
<proteinExistence type="predicted"/>
<gene>
    <name evidence="2" type="ORF">TRFO_10671</name>
</gene>
<feature type="region of interest" description="Disordered" evidence="1">
    <location>
        <begin position="61"/>
        <end position="92"/>
    </location>
</feature>
<protein>
    <submittedName>
        <fullName evidence="2">Uncharacterized protein</fullName>
    </submittedName>
</protein>
<name>A0A1J4JBZ8_9EUKA</name>
<comment type="caution">
    <text evidence="2">The sequence shown here is derived from an EMBL/GenBank/DDBJ whole genome shotgun (WGS) entry which is preliminary data.</text>
</comment>
<dbReference type="EMBL" id="MLAK01001260">
    <property type="protein sequence ID" value="OHS95179.1"/>
    <property type="molecule type" value="Genomic_DNA"/>
</dbReference>
<evidence type="ECO:0000313" key="3">
    <source>
        <dbReference type="Proteomes" id="UP000179807"/>
    </source>
</evidence>
<dbReference type="VEuPathDB" id="TrichDB:TRFO_10671"/>
<feature type="region of interest" description="Disordered" evidence="1">
    <location>
        <begin position="1"/>
        <end position="21"/>
    </location>
</feature>
<organism evidence="2 3">
    <name type="scientific">Tritrichomonas foetus</name>
    <dbReference type="NCBI Taxonomy" id="1144522"/>
    <lineage>
        <taxon>Eukaryota</taxon>
        <taxon>Metamonada</taxon>
        <taxon>Parabasalia</taxon>
        <taxon>Tritrichomonadida</taxon>
        <taxon>Tritrichomonadidae</taxon>
        <taxon>Tritrichomonas</taxon>
    </lineage>
</organism>
<dbReference type="RefSeq" id="XP_068348316.1">
    <property type="nucleotide sequence ID" value="XM_068495597.1"/>
</dbReference>
<dbReference type="Proteomes" id="UP000179807">
    <property type="component" value="Unassembled WGS sequence"/>
</dbReference>
<sequence length="326" mass="38600">MSSSSENFNFSESSSTEINSDVEELQMLQKLRLNENEIFDKEKEMQNRIMQYERKIKELQDELNSRGSSENTQNNENDNQKSSNENSFSPASYNSEKMEHFYDQYSQYTNPQTYKFLETPSMKHNNQLNTQPTIQTNYSHCNSSIKQINTNNCYSNVGIRKEYKQVETVTSPCRIYSRNEETKVYDNNKYIKFINELEFYVNDRLIAADYIVDSIYDDNCSYVSYPTNQSLTKVQDLQQQNLKLKKQINDLTASINRYFDRHSVAKQKRMMKENQYKQRIQTLETNHQNLLQFITNELQQFINPGELINDESIKRLIMLVSAKLRS</sequence>
<feature type="compositionally biased region" description="Low complexity" evidence="1">
    <location>
        <begin position="1"/>
        <end position="15"/>
    </location>
</feature>
<evidence type="ECO:0000256" key="1">
    <source>
        <dbReference type="SAM" id="MobiDB-lite"/>
    </source>
</evidence>
<dbReference type="AlphaFoldDB" id="A0A1J4JBZ8"/>
<feature type="compositionally biased region" description="Polar residues" evidence="1">
    <location>
        <begin position="65"/>
        <end position="92"/>
    </location>
</feature>